<keyword evidence="9" id="KW-0472">Membrane</keyword>
<keyword evidence="5" id="KW-0067">ATP-binding</keyword>
<dbReference type="CDD" id="cd00712">
    <property type="entry name" value="AsnB"/>
    <property type="match status" value="1"/>
</dbReference>
<comment type="catalytic activity">
    <reaction evidence="8">
        <text>L-aspartate + L-glutamine + ATP + H2O = L-asparagine + L-glutamate + AMP + diphosphate + H(+)</text>
        <dbReference type="Rhea" id="RHEA:12228"/>
        <dbReference type="ChEBI" id="CHEBI:15377"/>
        <dbReference type="ChEBI" id="CHEBI:15378"/>
        <dbReference type="ChEBI" id="CHEBI:29985"/>
        <dbReference type="ChEBI" id="CHEBI:29991"/>
        <dbReference type="ChEBI" id="CHEBI:30616"/>
        <dbReference type="ChEBI" id="CHEBI:33019"/>
        <dbReference type="ChEBI" id="CHEBI:58048"/>
        <dbReference type="ChEBI" id="CHEBI:58359"/>
        <dbReference type="ChEBI" id="CHEBI:456215"/>
        <dbReference type="EC" id="6.3.5.4"/>
    </reaction>
</comment>
<dbReference type="Proteomes" id="UP001580430">
    <property type="component" value="Unassembled WGS sequence"/>
</dbReference>
<dbReference type="Gene3D" id="3.60.20.10">
    <property type="entry name" value="Glutamine Phosphoribosylpyrophosphate, subunit 1, domain 1"/>
    <property type="match status" value="1"/>
</dbReference>
<evidence type="ECO:0000313" key="11">
    <source>
        <dbReference type="EMBL" id="MFB5759855.1"/>
    </source>
</evidence>
<dbReference type="EC" id="6.3.5.4" evidence="3"/>
<evidence type="ECO:0000256" key="6">
    <source>
        <dbReference type="ARBA" id="ARBA00022888"/>
    </source>
</evidence>
<sequence length="513" mass="59997">MCGILFTNNSGEINTNEFMIALYLMRHRGPDAPLGFYNYENIMMGHNRLSIVDLHDRSNQPFFSEDGRYVIVYNGEIYNYRELAKKYNVQMKTSSDTELLLMLYINYGPIMLNWLNGMFAFIIFDTQMKKIFVARDRLGVKPLYYNVKGENYTFSSEIKPLLHLLKNYSLDNIAIRQYKKMRSFFNNRTIYQEVKEFPPGCYMEGNVLYRYWENDYSDKQPPSDEELKYLLESSVNYRKIADVKIGSYLSGGLDSTIITGLAGVQHSWTVGFREMNEFQWSHLAANHFETEHHVIEMNKSQFIDLSKKLIREKAEPLSVPNEVLLYYMTMQAKKENTIIMSGEGADELFFGYDRIFKWANSSEKWDLEQFSELYTYGSQKDLEIVEDAIQPFLKWKKPEIIVAAFFQEAHLRGLLKRLDGATMLNSVEARSPFLDYRLVERLSGVGYQYKAKDGVVKAPLKRVFKDHIPIEIAERKKVGFPVPLEQIFGVSFKGESYFDKWFNYNLEVLGELL</sequence>
<feature type="transmembrane region" description="Helical" evidence="9">
    <location>
        <begin position="99"/>
        <end position="124"/>
    </location>
</feature>
<comment type="caution">
    <text evidence="11">The sequence shown here is derived from an EMBL/GenBank/DDBJ whole genome shotgun (WGS) entry which is preliminary data.</text>
</comment>
<keyword evidence="11" id="KW-0436">Ligase</keyword>
<dbReference type="PROSITE" id="PS51278">
    <property type="entry name" value="GATASE_TYPE_2"/>
    <property type="match status" value="1"/>
</dbReference>
<evidence type="ECO:0000256" key="1">
    <source>
        <dbReference type="ARBA" id="ARBA00005187"/>
    </source>
</evidence>
<dbReference type="InterPro" id="IPR033738">
    <property type="entry name" value="AsnB_N"/>
</dbReference>
<evidence type="ECO:0000256" key="4">
    <source>
        <dbReference type="ARBA" id="ARBA00022741"/>
    </source>
</evidence>
<dbReference type="PANTHER" id="PTHR43284">
    <property type="entry name" value="ASPARAGINE SYNTHETASE (GLUTAMINE-HYDROLYZING)"/>
    <property type="match status" value="1"/>
</dbReference>
<comment type="similarity">
    <text evidence="2">Belongs to the asparagine synthetase family.</text>
</comment>
<feature type="domain" description="Glutamine amidotransferase type-2" evidence="10">
    <location>
        <begin position="2"/>
        <end position="208"/>
    </location>
</feature>
<keyword evidence="6" id="KW-0028">Amino-acid biosynthesis</keyword>
<keyword evidence="9" id="KW-0812">Transmembrane</keyword>
<dbReference type="EMBL" id="JBHIRY010000004">
    <property type="protein sequence ID" value="MFB5759855.1"/>
    <property type="molecule type" value="Genomic_DNA"/>
</dbReference>
<dbReference type="InterPro" id="IPR051786">
    <property type="entry name" value="ASN_synthetase/amidase"/>
</dbReference>
<evidence type="ECO:0000313" key="12">
    <source>
        <dbReference type="Proteomes" id="UP001580430"/>
    </source>
</evidence>
<protein>
    <recommendedName>
        <fullName evidence="3">asparagine synthase (glutamine-hydrolyzing)</fullName>
        <ecNumber evidence="3">6.3.5.4</ecNumber>
    </recommendedName>
</protein>
<dbReference type="SUPFAM" id="SSF56235">
    <property type="entry name" value="N-terminal nucleophile aminohydrolases (Ntn hydrolases)"/>
    <property type="match status" value="1"/>
</dbReference>
<dbReference type="Pfam" id="PF13537">
    <property type="entry name" value="GATase_7"/>
    <property type="match status" value="1"/>
</dbReference>
<name>A0ABV5BX53_9BACL</name>
<dbReference type="InterPro" id="IPR001962">
    <property type="entry name" value="Asn_synthase"/>
</dbReference>
<dbReference type="Gene3D" id="3.40.50.620">
    <property type="entry name" value="HUPs"/>
    <property type="match status" value="1"/>
</dbReference>
<dbReference type="InterPro" id="IPR017932">
    <property type="entry name" value="GATase_2_dom"/>
</dbReference>
<dbReference type="InterPro" id="IPR029055">
    <property type="entry name" value="Ntn_hydrolases_N"/>
</dbReference>
<evidence type="ECO:0000259" key="10">
    <source>
        <dbReference type="PROSITE" id="PS51278"/>
    </source>
</evidence>
<evidence type="ECO:0000256" key="5">
    <source>
        <dbReference type="ARBA" id="ARBA00022840"/>
    </source>
</evidence>
<organism evidence="11 12">
    <name type="scientific">Paenibacillus medicaginis</name>
    <dbReference type="NCBI Taxonomy" id="1470560"/>
    <lineage>
        <taxon>Bacteria</taxon>
        <taxon>Bacillati</taxon>
        <taxon>Bacillota</taxon>
        <taxon>Bacilli</taxon>
        <taxon>Bacillales</taxon>
        <taxon>Paenibacillaceae</taxon>
        <taxon>Paenibacillus</taxon>
    </lineage>
</organism>
<accession>A0ABV5BX53</accession>
<evidence type="ECO:0000256" key="9">
    <source>
        <dbReference type="SAM" id="Phobius"/>
    </source>
</evidence>
<dbReference type="PIRSF" id="PIRSF001589">
    <property type="entry name" value="Asn_synthetase_glu-h"/>
    <property type="match status" value="1"/>
</dbReference>
<proteinExistence type="inferred from homology"/>
<keyword evidence="4" id="KW-0547">Nucleotide-binding</keyword>
<keyword evidence="7" id="KW-0315">Glutamine amidotransferase</keyword>
<dbReference type="NCBIfam" id="TIGR01536">
    <property type="entry name" value="asn_synth_AEB"/>
    <property type="match status" value="1"/>
</dbReference>
<dbReference type="InterPro" id="IPR006426">
    <property type="entry name" value="Asn_synth_AEB"/>
</dbReference>
<evidence type="ECO:0000256" key="2">
    <source>
        <dbReference type="ARBA" id="ARBA00005752"/>
    </source>
</evidence>
<dbReference type="GO" id="GO:0004066">
    <property type="term" value="F:asparagine synthase (glutamine-hydrolyzing) activity"/>
    <property type="evidence" value="ECO:0007669"/>
    <property type="project" value="UniProtKB-EC"/>
</dbReference>
<keyword evidence="12" id="KW-1185">Reference proteome</keyword>
<evidence type="ECO:0000256" key="7">
    <source>
        <dbReference type="ARBA" id="ARBA00022962"/>
    </source>
</evidence>
<gene>
    <name evidence="11" type="primary">asnB</name>
    <name evidence="11" type="ORF">ACE5LO_05560</name>
</gene>
<dbReference type="SUPFAM" id="SSF52402">
    <property type="entry name" value="Adenine nucleotide alpha hydrolases-like"/>
    <property type="match status" value="1"/>
</dbReference>
<dbReference type="CDD" id="cd01991">
    <property type="entry name" value="Asn_synthase_B_C"/>
    <property type="match status" value="1"/>
</dbReference>
<keyword evidence="6" id="KW-0061">Asparagine biosynthesis</keyword>
<dbReference type="RefSeq" id="WP_375519048.1">
    <property type="nucleotide sequence ID" value="NZ_JBHIRY010000004.1"/>
</dbReference>
<evidence type="ECO:0000256" key="3">
    <source>
        <dbReference type="ARBA" id="ARBA00012737"/>
    </source>
</evidence>
<comment type="pathway">
    <text evidence="1">Amino-acid biosynthesis; L-asparagine biosynthesis; L-asparagine from L-aspartate (L-Gln route): step 1/1.</text>
</comment>
<keyword evidence="9" id="KW-1133">Transmembrane helix</keyword>
<reference evidence="11 12" key="1">
    <citation type="submission" date="2024-09" db="EMBL/GenBank/DDBJ databases">
        <title>Paenibacillus zeirhizospherea sp. nov., isolated from surface of the maize (Zea mays) roots in a horticulture field, Hungary.</title>
        <authorList>
            <person name="Marton D."/>
            <person name="Farkas M."/>
            <person name="Bedics A."/>
            <person name="Toth E."/>
            <person name="Tancsics A."/>
            <person name="Boka K."/>
            <person name="Marati G."/>
            <person name="Kriszt B."/>
            <person name="Cserhati M."/>
        </authorList>
    </citation>
    <scope>NUCLEOTIDE SEQUENCE [LARGE SCALE GENOMIC DNA]</scope>
    <source>
        <strain evidence="11 12">JCM 18446</strain>
    </source>
</reference>
<dbReference type="PANTHER" id="PTHR43284:SF1">
    <property type="entry name" value="ASPARAGINE SYNTHETASE"/>
    <property type="match status" value="1"/>
</dbReference>
<evidence type="ECO:0000256" key="8">
    <source>
        <dbReference type="ARBA" id="ARBA00048741"/>
    </source>
</evidence>
<dbReference type="Pfam" id="PF00733">
    <property type="entry name" value="Asn_synthase"/>
    <property type="match status" value="1"/>
</dbReference>
<dbReference type="InterPro" id="IPR014729">
    <property type="entry name" value="Rossmann-like_a/b/a_fold"/>
</dbReference>